<feature type="chain" id="PRO_5039521190" evidence="3">
    <location>
        <begin position="30"/>
        <end position="334"/>
    </location>
</feature>
<protein>
    <submittedName>
        <fullName evidence="4">Serine/threonine-protein kinase B</fullName>
        <ecNumber evidence="4">2.7.11.1</ecNumber>
    </submittedName>
</protein>
<name>A0A449HE07_NOCFR</name>
<evidence type="ECO:0000256" key="3">
    <source>
        <dbReference type="SAM" id="SignalP"/>
    </source>
</evidence>
<evidence type="ECO:0000256" key="2">
    <source>
        <dbReference type="SAM" id="Phobius"/>
    </source>
</evidence>
<proteinExistence type="predicted"/>
<keyword evidence="2" id="KW-0472">Membrane</keyword>
<dbReference type="PANTHER" id="PTHR47485">
    <property type="entry name" value="THYLAKOID LUMENAL 17.4 KDA PROTEIN, CHLOROPLASTIC"/>
    <property type="match status" value="1"/>
</dbReference>
<reference evidence="4" key="1">
    <citation type="submission" date="2019-02" db="EMBL/GenBank/DDBJ databases">
        <authorList>
            <consortium name="Pathogen Informatics"/>
        </authorList>
    </citation>
    <scope>NUCLEOTIDE SEQUENCE</scope>
    <source>
        <strain evidence="4">3012STDY6733949</strain>
    </source>
</reference>
<keyword evidence="2" id="KW-1133">Transmembrane helix</keyword>
<feature type="transmembrane region" description="Helical" evidence="2">
    <location>
        <begin position="54"/>
        <end position="73"/>
    </location>
</feature>
<evidence type="ECO:0000313" key="4">
    <source>
        <dbReference type="EMBL" id="VFA81054.1"/>
    </source>
</evidence>
<keyword evidence="2" id="KW-0812">Transmembrane</keyword>
<keyword evidence="1" id="KW-0677">Repeat</keyword>
<dbReference type="EC" id="2.7.11.1" evidence="4"/>
<keyword evidence="3" id="KW-0732">Signal</keyword>
<dbReference type="Pfam" id="PF00805">
    <property type="entry name" value="Pentapeptide"/>
    <property type="match status" value="2"/>
</dbReference>
<dbReference type="Gene3D" id="2.160.20.80">
    <property type="entry name" value="E3 ubiquitin-protein ligase SopA"/>
    <property type="match status" value="1"/>
</dbReference>
<accession>A0A449HE07</accession>
<dbReference type="GO" id="GO:0004674">
    <property type="term" value="F:protein serine/threonine kinase activity"/>
    <property type="evidence" value="ECO:0007669"/>
    <property type="project" value="UniProtKB-EC"/>
</dbReference>
<gene>
    <name evidence="4" type="primary">spkB_2</name>
    <name evidence="4" type="ORF">NCTC1935_00079</name>
</gene>
<keyword evidence="4" id="KW-0808">Transferase</keyword>
<dbReference type="AlphaFoldDB" id="A0A449HE07"/>
<feature type="signal peptide" evidence="3">
    <location>
        <begin position="1"/>
        <end position="29"/>
    </location>
</feature>
<dbReference type="InterPro" id="IPR001646">
    <property type="entry name" value="5peptide_repeat"/>
</dbReference>
<dbReference type="PANTHER" id="PTHR47485:SF1">
    <property type="entry name" value="THYLAKOID LUMENAL 17.4 KDA PROTEIN, CHLOROPLASTIC"/>
    <property type="match status" value="1"/>
</dbReference>
<dbReference type="RefSeq" id="WP_137355122.1">
    <property type="nucleotide sequence ID" value="NZ_CAACYE020000006.1"/>
</dbReference>
<evidence type="ECO:0000256" key="1">
    <source>
        <dbReference type="ARBA" id="ARBA00022737"/>
    </source>
</evidence>
<organism evidence="4">
    <name type="scientific">Nocardia farcinica</name>
    <dbReference type="NCBI Taxonomy" id="37329"/>
    <lineage>
        <taxon>Bacteria</taxon>
        <taxon>Bacillati</taxon>
        <taxon>Actinomycetota</taxon>
        <taxon>Actinomycetes</taxon>
        <taxon>Mycobacteriales</taxon>
        <taxon>Nocardiaceae</taxon>
        <taxon>Nocardia</taxon>
    </lineage>
</organism>
<sequence>MLVTRHTYRLLTVAAAAVLLALGSGGLAAAQPTSPPATTPPSGGGGLTQPVATVITGALALGAALIAFLGVYLTRRQTEKHFAVSHRAEQVRGLRERYTTCAKQLGDDHATVRAAGVYALVALAEDWIALGSADTRPGWLRRWLRSLRLMCSSKADRQKHQLNTDAGRSNDAQTCIDLLCSYLRSPWSNQPFSVVDERERDVRMAGLRALTRFRKDGASSDNRADYKLDFSEANFRRFTLGSTVDLARANLHRADLEEANLHGADLRNAGLNHADLSGADLSQAKLAGAQLMFAGLAGAALGRADLTAAKLRNSTLRSSALMAANLSRTDLGSR</sequence>
<keyword evidence="4" id="KW-0418">Kinase</keyword>
<dbReference type="SUPFAM" id="SSF141571">
    <property type="entry name" value="Pentapeptide repeat-like"/>
    <property type="match status" value="1"/>
</dbReference>
<dbReference type="EMBL" id="CAACYE010000002">
    <property type="protein sequence ID" value="VFA81054.1"/>
    <property type="molecule type" value="Genomic_DNA"/>
</dbReference>